<feature type="compositionally biased region" description="Basic and acidic residues" evidence="1">
    <location>
        <begin position="26"/>
        <end position="41"/>
    </location>
</feature>
<feature type="region of interest" description="Disordered" evidence="1">
    <location>
        <begin position="1"/>
        <end position="55"/>
    </location>
</feature>
<evidence type="ECO:0000256" key="1">
    <source>
        <dbReference type="SAM" id="MobiDB-lite"/>
    </source>
</evidence>
<dbReference type="Proteomes" id="UP001359485">
    <property type="component" value="Unassembled WGS sequence"/>
</dbReference>
<comment type="caution">
    <text evidence="2">The sequence shown here is derived from an EMBL/GenBank/DDBJ whole genome shotgun (WGS) entry which is preliminary data.</text>
</comment>
<reference evidence="2 3" key="1">
    <citation type="submission" date="2023-09" db="EMBL/GenBank/DDBJ databases">
        <title>Genomes of two closely related lineages of the louse Polyplax serrata with different host specificities.</title>
        <authorList>
            <person name="Martinu J."/>
            <person name="Tarabai H."/>
            <person name="Stefka J."/>
            <person name="Hypsa V."/>
        </authorList>
    </citation>
    <scope>NUCLEOTIDE SEQUENCE [LARGE SCALE GENOMIC DNA]</scope>
    <source>
        <strain evidence="2">98ZLc_SE</strain>
    </source>
</reference>
<sequence length="55" mass="6414">MIDLKTVSSFPCLGYLTPKSGLNSTNERRDVEDQRLRGEREREEEEEAEQVDLPF</sequence>
<proteinExistence type="predicted"/>
<organism evidence="2 3">
    <name type="scientific">Polyplax serrata</name>
    <name type="common">Common mouse louse</name>
    <dbReference type="NCBI Taxonomy" id="468196"/>
    <lineage>
        <taxon>Eukaryota</taxon>
        <taxon>Metazoa</taxon>
        <taxon>Ecdysozoa</taxon>
        <taxon>Arthropoda</taxon>
        <taxon>Hexapoda</taxon>
        <taxon>Insecta</taxon>
        <taxon>Pterygota</taxon>
        <taxon>Neoptera</taxon>
        <taxon>Paraneoptera</taxon>
        <taxon>Psocodea</taxon>
        <taxon>Troctomorpha</taxon>
        <taxon>Phthiraptera</taxon>
        <taxon>Anoplura</taxon>
        <taxon>Polyplacidae</taxon>
        <taxon>Polyplax</taxon>
    </lineage>
</organism>
<feature type="compositionally biased region" description="Acidic residues" evidence="1">
    <location>
        <begin position="42"/>
        <end position="55"/>
    </location>
</feature>
<evidence type="ECO:0000313" key="3">
    <source>
        <dbReference type="Proteomes" id="UP001359485"/>
    </source>
</evidence>
<protein>
    <submittedName>
        <fullName evidence="2">Uncharacterized protein</fullName>
    </submittedName>
</protein>
<name>A0ABR1ALX9_POLSC</name>
<gene>
    <name evidence="2" type="ORF">RUM44_002096</name>
</gene>
<keyword evidence="3" id="KW-1185">Reference proteome</keyword>
<accession>A0ABR1ALX9</accession>
<evidence type="ECO:0000313" key="2">
    <source>
        <dbReference type="EMBL" id="KAK6622289.1"/>
    </source>
</evidence>
<dbReference type="EMBL" id="JAWJWF010000047">
    <property type="protein sequence ID" value="KAK6622289.1"/>
    <property type="molecule type" value="Genomic_DNA"/>
</dbReference>